<sequence>MEMRARARSTQRSRWLSVLMLIYAPIALATPAMITVAPRFIPSNGDTDSPYFIGYYMVGANSYSSYDCNPGYTFSVSESWAGCGPMTQSTFDIATSCRDTSIMDVRPGVTYTCSGVESACFTVLLYDNLDAATATTLIPCDTAEFTVTFYRDTERGSYASPTTSTPAQTEETSSITTQSGASTRSNATPGAISSAPLSSLSSSLASSTSPSTTSTVSQSLSGDSNQSNAIALGVGIGLGVPTIIVGTLAWWFPRRRKHLQQG</sequence>
<protein>
    <recommendedName>
        <fullName evidence="6">Mid2 domain-containing protein</fullName>
    </recommendedName>
</protein>
<accession>A0A6A6TIB6</accession>
<dbReference type="EMBL" id="MU004304">
    <property type="protein sequence ID" value="KAF2659755.1"/>
    <property type="molecule type" value="Genomic_DNA"/>
</dbReference>
<name>A0A6A6TIB6_9PLEO</name>
<gene>
    <name evidence="4" type="ORF">K491DRAFT_688859</name>
</gene>
<dbReference type="Proteomes" id="UP000799324">
    <property type="component" value="Unassembled WGS sequence"/>
</dbReference>
<keyword evidence="2" id="KW-0812">Transmembrane</keyword>
<feature type="region of interest" description="Disordered" evidence="1">
    <location>
        <begin position="156"/>
        <end position="223"/>
    </location>
</feature>
<evidence type="ECO:0000313" key="5">
    <source>
        <dbReference type="Proteomes" id="UP000799324"/>
    </source>
</evidence>
<keyword evidence="2" id="KW-0472">Membrane</keyword>
<feature type="chain" id="PRO_5025623504" description="Mid2 domain-containing protein" evidence="3">
    <location>
        <begin position="30"/>
        <end position="262"/>
    </location>
</feature>
<feature type="compositionally biased region" description="Low complexity" evidence="1">
    <location>
        <begin position="193"/>
        <end position="221"/>
    </location>
</feature>
<dbReference type="AlphaFoldDB" id="A0A6A6TIB6"/>
<keyword evidence="5" id="KW-1185">Reference proteome</keyword>
<reference evidence="4" key="1">
    <citation type="journal article" date="2020" name="Stud. Mycol.">
        <title>101 Dothideomycetes genomes: a test case for predicting lifestyles and emergence of pathogens.</title>
        <authorList>
            <person name="Haridas S."/>
            <person name="Albert R."/>
            <person name="Binder M."/>
            <person name="Bloem J."/>
            <person name="Labutti K."/>
            <person name="Salamov A."/>
            <person name="Andreopoulos B."/>
            <person name="Baker S."/>
            <person name="Barry K."/>
            <person name="Bills G."/>
            <person name="Bluhm B."/>
            <person name="Cannon C."/>
            <person name="Castanera R."/>
            <person name="Culley D."/>
            <person name="Daum C."/>
            <person name="Ezra D."/>
            <person name="Gonzalez J."/>
            <person name="Henrissat B."/>
            <person name="Kuo A."/>
            <person name="Liang C."/>
            <person name="Lipzen A."/>
            <person name="Lutzoni F."/>
            <person name="Magnuson J."/>
            <person name="Mondo S."/>
            <person name="Nolan M."/>
            <person name="Ohm R."/>
            <person name="Pangilinan J."/>
            <person name="Park H.-J."/>
            <person name="Ramirez L."/>
            <person name="Alfaro M."/>
            <person name="Sun H."/>
            <person name="Tritt A."/>
            <person name="Yoshinaga Y."/>
            <person name="Zwiers L.-H."/>
            <person name="Turgeon B."/>
            <person name="Goodwin S."/>
            <person name="Spatafora J."/>
            <person name="Crous P."/>
            <person name="Grigoriev I."/>
        </authorList>
    </citation>
    <scope>NUCLEOTIDE SEQUENCE</scope>
    <source>
        <strain evidence="4">CBS 122681</strain>
    </source>
</reference>
<feature type="transmembrane region" description="Helical" evidence="2">
    <location>
        <begin position="229"/>
        <end position="252"/>
    </location>
</feature>
<dbReference type="OrthoDB" id="3801405at2759"/>
<evidence type="ECO:0000313" key="4">
    <source>
        <dbReference type="EMBL" id="KAF2659755.1"/>
    </source>
</evidence>
<proteinExistence type="predicted"/>
<organism evidence="4 5">
    <name type="scientific">Lophiostoma macrostomum CBS 122681</name>
    <dbReference type="NCBI Taxonomy" id="1314788"/>
    <lineage>
        <taxon>Eukaryota</taxon>
        <taxon>Fungi</taxon>
        <taxon>Dikarya</taxon>
        <taxon>Ascomycota</taxon>
        <taxon>Pezizomycotina</taxon>
        <taxon>Dothideomycetes</taxon>
        <taxon>Pleosporomycetidae</taxon>
        <taxon>Pleosporales</taxon>
        <taxon>Lophiostomataceae</taxon>
        <taxon>Lophiostoma</taxon>
    </lineage>
</organism>
<evidence type="ECO:0008006" key="6">
    <source>
        <dbReference type="Google" id="ProtNLM"/>
    </source>
</evidence>
<evidence type="ECO:0000256" key="2">
    <source>
        <dbReference type="SAM" id="Phobius"/>
    </source>
</evidence>
<dbReference type="CDD" id="cd12087">
    <property type="entry name" value="TM_EGFR-like"/>
    <property type="match status" value="1"/>
</dbReference>
<feature type="compositionally biased region" description="Low complexity" evidence="1">
    <location>
        <begin position="168"/>
        <end position="179"/>
    </location>
</feature>
<evidence type="ECO:0000256" key="3">
    <source>
        <dbReference type="SAM" id="SignalP"/>
    </source>
</evidence>
<keyword evidence="2" id="KW-1133">Transmembrane helix</keyword>
<evidence type="ECO:0000256" key="1">
    <source>
        <dbReference type="SAM" id="MobiDB-lite"/>
    </source>
</evidence>
<keyword evidence="3" id="KW-0732">Signal</keyword>
<feature type="signal peptide" evidence="3">
    <location>
        <begin position="1"/>
        <end position="29"/>
    </location>
</feature>